<proteinExistence type="predicted"/>
<dbReference type="Proteomes" id="UP001348397">
    <property type="component" value="Unassembled WGS sequence"/>
</dbReference>
<comment type="caution">
    <text evidence="1">The sequence shown here is derived from an EMBL/GenBank/DDBJ whole genome shotgun (WGS) entry which is preliminary data.</text>
</comment>
<evidence type="ECO:0008006" key="3">
    <source>
        <dbReference type="Google" id="ProtNLM"/>
    </source>
</evidence>
<dbReference type="EMBL" id="JAYLAA010000050">
    <property type="protein sequence ID" value="MEC3877085.1"/>
    <property type="molecule type" value="Genomic_DNA"/>
</dbReference>
<dbReference type="RefSeq" id="WP_326321797.1">
    <property type="nucleotide sequence ID" value="NZ_JAYLAA010000050.1"/>
</dbReference>
<gene>
    <name evidence="1" type="ORF">SOP96_15315</name>
</gene>
<sequence>MNPYVSPELIIKKIRNYNSNQLIENLFFLLNQDDISQDFNNDKSKLPIWQSLLLIKWCFLFGDNKKGKKILSKAKFINLHKYVEKLEGKVLNPIIKENKWDAFFQIIGHQQFYLQQEVHWSDFARHLKLFGSSLKSKYDIEKSFKDKKGLTILEFTFLMNLIWLFTQGNRIKKGLHYKGYIGEELFDILDNIFNMKNQFRNFLDTMTLTEQNVKVAINKYNTGIKNVDFQPFEVSFFTQLPLYKKEEKHIIVHRSLFNYSCNYYLYDYSKAYDSKFTEEFGKRFEKYVELGLKECNVNYITENDLMVSYGKQEKVIDYVVCNQILIECKGIEPKALASVKPEKEIIYNSLKDSIIKAYLHQMLNIIRLNKSLTQPVYGIILTYKDFYVSSLYDIAPVFNNKIEEICKINNWTNNPLPPEHVFIINIIHWDMIVELVKKGKVTLASLLSEMAERNKIDKQKWLRNHLKQYGSLQVELSYLRKENDLLTEMLKAPRSNKL</sequence>
<accession>A0ABU6HVH8</accession>
<protein>
    <recommendedName>
        <fullName evidence="3">NERD domain-containing protein</fullName>
    </recommendedName>
</protein>
<evidence type="ECO:0000313" key="1">
    <source>
        <dbReference type="EMBL" id="MEC3877085.1"/>
    </source>
</evidence>
<evidence type="ECO:0000313" key="2">
    <source>
        <dbReference type="Proteomes" id="UP001348397"/>
    </source>
</evidence>
<reference evidence="1 2" key="1">
    <citation type="submission" date="2024-01" db="EMBL/GenBank/DDBJ databases">
        <title>Chryseobacterium sp. T9W2-O.</title>
        <authorList>
            <person name="Maltman C."/>
        </authorList>
    </citation>
    <scope>NUCLEOTIDE SEQUENCE [LARGE SCALE GENOMIC DNA]</scope>
    <source>
        <strain evidence="1 2">T9W2-O</strain>
    </source>
</reference>
<organism evidence="1 2">
    <name type="scientific">Chryseobacterium salviniae</name>
    <dbReference type="NCBI Taxonomy" id="3101750"/>
    <lineage>
        <taxon>Bacteria</taxon>
        <taxon>Pseudomonadati</taxon>
        <taxon>Bacteroidota</taxon>
        <taxon>Flavobacteriia</taxon>
        <taxon>Flavobacteriales</taxon>
        <taxon>Weeksellaceae</taxon>
        <taxon>Chryseobacterium group</taxon>
        <taxon>Chryseobacterium</taxon>
    </lineage>
</organism>
<name>A0ABU6HVH8_9FLAO</name>
<keyword evidence="2" id="KW-1185">Reference proteome</keyword>